<name>A0ACB9R7Z0_9MYRT</name>
<dbReference type="Proteomes" id="UP001057402">
    <property type="component" value="Chromosome 4"/>
</dbReference>
<keyword evidence="2" id="KW-1185">Reference proteome</keyword>
<proteinExistence type="predicted"/>
<evidence type="ECO:0000313" key="1">
    <source>
        <dbReference type="EMBL" id="KAI4375226.1"/>
    </source>
</evidence>
<dbReference type="EMBL" id="CM042883">
    <property type="protein sequence ID" value="KAI4375226.1"/>
    <property type="molecule type" value="Genomic_DNA"/>
</dbReference>
<sequence>MANPLLRSLIVAFFLSSHVASPSAAYRTSPPSWLRRRLPSRVEYRRRTRPRVPRHLQSGILDCYDVSLVDDGWSKDVFQVVSGTLSQSWERLDAGGFFHIPLSWTEK</sequence>
<reference evidence="2" key="1">
    <citation type="journal article" date="2023" name="Front. Plant Sci.">
        <title>Chromosomal-level genome assembly of Melastoma candidum provides insights into trichome evolution.</title>
        <authorList>
            <person name="Zhong Y."/>
            <person name="Wu W."/>
            <person name="Sun C."/>
            <person name="Zou P."/>
            <person name="Liu Y."/>
            <person name="Dai S."/>
            <person name="Zhou R."/>
        </authorList>
    </citation>
    <scope>NUCLEOTIDE SEQUENCE [LARGE SCALE GENOMIC DNA]</scope>
</reference>
<evidence type="ECO:0000313" key="2">
    <source>
        <dbReference type="Proteomes" id="UP001057402"/>
    </source>
</evidence>
<organism evidence="1 2">
    <name type="scientific">Melastoma candidum</name>
    <dbReference type="NCBI Taxonomy" id="119954"/>
    <lineage>
        <taxon>Eukaryota</taxon>
        <taxon>Viridiplantae</taxon>
        <taxon>Streptophyta</taxon>
        <taxon>Embryophyta</taxon>
        <taxon>Tracheophyta</taxon>
        <taxon>Spermatophyta</taxon>
        <taxon>Magnoliopsida</taxon>
        <taxon>eudicotyledons</taxon>
        <taxon>Gunneridae</taxon>
        <taxon>Pentapetalae</taxon>
        <taxon>rosids</taxon>
        <taxon>malvids</taxon>
        <taxon>Myrtales</taxon>
        <taxon>Melastomataceae</taxon>
        <taxon>Melastomatoideae</taxon>
        <taxon>Melastomateae</taxon>
        <taxon>Melastoma</taxon>
    </lineage>
</organism>
<accession>A0ACB9R7Z0</accession>
<protein>
    <submittedName>
        <fullName evidence="1">Uncharacterized protein</fullName>
    </submittedName>
</protein>
<gene>
    <name evidence="1" type="ORF">MLD38_013121</name>
</gene>
<comment type="caution">
    <text evidence="1">The sequence shown here is derived from an EMBL/GenBank/DDBJ whole genome shotgun (WGS) entry which is preliminary data.</text>
</comment>